<evidence type="ECO:0000313" key="2">
    <source>
        <dbReference type="EMBL" id="GAB0186845.1"/>
    </source>
</evidence>
<sequence length="155" mass="17361">MKYGLDKQTVRWTENWLNGWSQRVVTSNTKSSWRPVVSSVPQGSILEPVLVNIFINGLDNGAECTLKKFADDTKLGRVADTPDGCAAIWRELSKLEKWANWNVMKFSKGKCQALPLGRNNPLHQYRLGADWLESILAEQALGVLANSRLTMTVSL</sequence>
<dbReference type="AlphaFoldDB" id="A0ABC9WNF2"/>
<dbReference type="EMBL" id="BAAFJT010000003">
    <property type="protein sequence ID" value="GAB0186845.1"/>
    <property type="molecule type" value="Genomic_DNA"/>
</dbReference>
<comment type="caution">
    <text evidence="2">The sequence shown here is derived from an EMBL/GenBank/DDBJ whole genome shotgun (WGS) entry which is preliminary data.</text>
</comment>
<accession>A0ABC9WNF2</accession>
<feature type="domain" description="Reverse transcriptase" evidence="1">
    <location>
        <begin position="8"/>
        <end position="114"/>
    </location>
</feature>
<organism evidence="2 3">
    <name type="scientific">Grus japonensis</name>
    <name type="common">Japanese crane</name>
    <name type="synonym">Red-crowned crane</name>
    <dbReference type="NCBI Taxonomy" id="30415"/>
    <lineage>
        <taxon>Eukaryota</taxon>
        <taxon>Metazoa</taxon>
        <taxon>Chordata</taxon>
        <taxon>Craniata</taxon>
        <taxon>Vertebrata</taxon>
        <taxon>Euteleostomi</taxon>
        <taxon>Archelosauria</taxon>
        <taxon>Archosauria</taxon>
        <taxon>Dinosauria</taxon>
        <taxon>Saurischia</taxon>
        <taxon>Theropoda</taxon>
        <taxon>Coelurosauria</taxon>
        <taxon>Aves</taxon>
        <taxon>Neognathae</taxon>
        <taxon>Neoaves</taxon>
        <taxon>Gruiformes</taxon>
        <taxon>Gruidae</taxon>
        <taxon>Grus</taxon>
    </lineage>
</organism>
<evidence type="ECO:0000313" key="3">
    <source>
        <dbReference type="Proteomes" id="UP001623348"/>
    </source>
</evidence>
<proteinExistence type="predicted"/>
<dbReference type="Proteomes" id="UP001623348">
    <property type="component" value="Unassembled WGS sequence"/>
</dbReference>
<dbReference type="PANTHER" id="PTHR33332">
    <property type="entry name" value="REVERSE TRANSCRIPTASE DOMAIN-CONTAINING PROTEIN"/>
    <property type="match status" value="1"/>
</dbReference>
<dbReference type="Pfam" id="PF00078">
    <property type="entry name" value="RVT_1"/>
    <property type="match status" value="1"/>
</dbReference>
<evidence type="ECO:0000259" key="1">
    <source>
        <dbReference type="Pfam" id="PF00078"/>
    </source>
</evidence>
<keyword evidence="3" id="KW-1185">Reference proteome</keyword>
<gene>
    <name evidence="2" type="ORF">GRJ2_001149800</name>
</gene>
<dbReference type="InterPro" id="IPR000477">
    <property type="entry name" value="RT_dom"/>
</dbReference>
<name>A0ABC9WNF2_GRUJA</name>
<protein>
    <submittedName>
        <fullName evidence="2">Mitochondrial enolase superfamily member 1</fullName>
    </submittedName>
</protein>
<reference evidence="2 3" key="1">
    <citation type="submission" date="2024-06" db="EMBL/GenBank/DDBJ databases">
        <title>The draft genome of Grus japonensis, version 3.</title>
        <authorList>
            <person name="Nabeshima K."/>
            <person name="Suzuki S."/>
            <person name="Onuma M."/>
        </authorList>
    </citation>
    <scope>NUCLEOTIDE SEQUENCE [LARGE SCALE GENOMIC DNA]</scope>
    <source>
        <strain evidence="2 3">451A</strain>
    </source>
</reference>